<feature type="chain" id="PRO_5043754487" evidence="1">
    <location>
        <begin position="45"/>
        <end position="213"/>
    </location>
</feature>
<keyword evidence="3" id="KW-1185">Reference proteome</keyword>
<evidence type="ECO:0000313" key="3">
    <source>
        <dbReference type="Proteomes" id="UP001430356"/>
    </source>
</evidence>
<dbReference type="Proteomes" id="UP001430356">
    <property type="component" value="Unassembled WGS sequence"/>
</dbReference>
<dbReference type="AlphaFoldDB" id="A0AAW0FAB9"/>
<feature type="signal peptide" evidence="1">
    <location>
        <begin position="1"/>
        <end position="44"/>
    </location>
</feature>
<sequence length="213" mass="22370">MALQVAAHPRRAAWPARGGAVASLLFFVGALLLLLVLGAAPVEAATVTDLKNTIIAALQGINTGMTDYYSAMSATPAVQQQYCTTAISNQASGLSLTMESLSSPYGVMATAYGFLIYKDDFVFGPSISLIGASAWSNGTLTTAVQTGSNNILVPYQRNTIVYVTGIISNGNGNSNILPMARYMIVDGYLCMYSYMNVAALYTGTFSTPMAGLV</sequence>
<organism evidence="2 3">
    <name type="scientific">Novymonas esmeraldas</name>
    <dbReference type="NCBI Taxonomy" id="1808958"/>
    <lineage>
        <taxon>Eukaryota</taxon>
        <taxon>Discoba</taxon>
        <taxon>Euglenozoa</taxon>
        <taxon>Kinetoplastea</taxon>
        <taxon>Metakinetoplastina</taxon>
        <taxon>Trypanosomatida</taxon>
        <taxon>Trypanosomatidae</taxon>
        <taxon>Novymonas</taxon>
    </lineage>
</organism>
<gene>
    <name evidence="2" type="ORF">NESM_000228000</name>
</gene>
<comment type="caution">
    <text evidence="2">The sequence shown here is derived from an EMBL/GenBank/DDBJ whole genome shotgun (WGS) entry which is preliminary data.</text>
</comment>
<proteinExistence type="predicted"/>
<reference evidence="2 3" key="1">
    <citation type="journal article" date="2021" name="MBio">
        <title>A New Model Trypanosomatid, Novymonas esmeraldas: Genomic Perception of Its 'Candidatus Pandoraea novymonadis' Endosymbiont.</title>
        <authorList>
            <person name="Zakharova A."/>
            <person name="Saura A."/>
            <person name="Butenko A."/>
            <person name="Podesvova L."/>
            <person name="Warmusova S."/>
            <person name="Kostygov A.Y."/>
            <person name="Nenarokova A."/>
            <person name="Lukes J."/>
            <person name="Opperdoes F.R."/>
            <person name="Yurchenko V."/>
        </authorList>
    </citation>
    <scope>NUCLEOTIDE SEQUENCE [LARGE SCALE GENOMIC DNA]</scope>
    <source>
        <strain evidence="2 3">E262AT.01</strain>
    </source>
</reference>
<dbReference type="EMBL" id="JAECZO010000018">
    <property type="protein sequence ID" value="KAK7201633.1"/>
    <property type="molecule type" value="Genomic_DNA"/>
</dbReference>
<name>A0AAW0FAB9_9TRYP</name>
<protein>
    <submittedName>
        <fullName evidence="2">Uncharacterized protein</fullName>
    </submittedName>
</protein>
<keyword evidence="1" id="KW-0732">Signal</keyword>
<evidence type="ECO:0000256" key="1">
    <source>
        <dbReference type="SAM" id="SignalP"/>
    </source>
</evidence>
<accession>A0AAW0FAB9</accession>
<evidence type="ECO:0000313" key="2">
    <source>
        <dbReference type="EMBL" id="KAK7201633.1"/>
    </source>
</evidence>